<evidence type="ECO:0000313" key="3">
    <source>
        <dbReference type="Proteomes" id="UP000436088"/>
    </source>
</evidence>
<feature type="compositionally biased region" description="Basic and acidic residues" evidence="1">
    <location>
        <begin position="54"/>
        <end position="66"/>
    </location>
</feature>
<dbReference type="Proteomes" id="UP000436088">
    <property type="component" value="Unassembled WGS sequence"/>
</dbReference>
<feature type="region of interest" description="Disordered" evidence="1">
    <location>
        <begin position="187"/>
        <end position="206"/>
    </location>
</feature>
<keyword evidence="3" id="KW-1185">Reference proteome</keyword>
<sequence>MSRCFPYPPPGYVKNGIRDEALIESIKIKREEEKAKKERKKEKKEKKEKKREKKERDNALDSGETKSKKHGHKKRHKDERSQEGQKGGDYQKRRENEVECYEKSTLTEEHGHGVGPQNSSDSTLNSSKRQKLSLPPDRKIDVAFVQGTHGLPSQRHKDPEVLPTKEQPCSTSGKIDEAFVQEMHGMPSQRHKDPEVLPTKEQPCSTSGKIDEAFVQGTHEHVPRPGRELEEHSCSTANIRFPELTPKLSKETPFFSSGAPESVARSAEASLPTSLCSSCSPTLALGYKNLVEDWVVPTLQTELAGFADEDWLFQRKQNVDHAIKSSEDGNIGTCQMNSTSWPHARFLPEADIYALPFTVPL</sequence>
<comment type="caution">
    <text evidence="2">The sequence shown here is derived from an EMBL/GenBank/DDBJ whole genome shotgun (WGS) entry which is preliminary data.</text>
</comment>
<organism evidence="2 3">
    <name type="scientific">Hibiscus syriacus</name>
    <name type="common">Rose of Sharon</name>
    <dbReference type="NCBI Taxonomy" id="106335"/>
    <lineage>
        <taxon>Eukaryota</taxon>
        <taxon>Viridiplantae</taxon>
        <taxon>Streptophyta</taxon>
        <taxon>Embryophyta</taxon>
        <taxon>Tracheophyta</taxon>
        <taxon>Spermatophyta</taxon>
        <taxon>Magnoliopsida</taxon>
        <taxon>eudicotyledons</taxon>
        <taxon>Gunneridae</taxon>
        <taxon>Pentapetalae</taxon>
        <taxon>rosids</taxon>
        <taxon>malvids</taxon>
        <taxon>Malvales</taxon>
        <taxon>Malvaceae</taxon>
        <taxon>Malvoideae</taxon>
        <taxon>Hibiscus</taxon>
    </lineage>
</organism>
<dbReference type="EMBL" id="VEPZ02000966">
    <property type="protein sequence ID" value="KAE8707139.1"/>
    <property type="molecule type" value="Genomic_DNA"/>
</dbReference>
<feature type="compositionally biased region" description="Basic residues" evidence="1">
    <location>
        <begin position="67"/>
        <end position="77"/>
    </location>
</feature>
<feature type="region of interest" description="Disordered" evidence="1">
    <location>
        <begin position="26"/>
        <end position="172"/>
    </location>
</feature>
<evidence type="ECO:0000313" key="2">
    <source>
        <dbReference type="EMBL" id="KAE8707139.1"/>
    </source>
</evidence>
<feature type="compositionally biased region" description="Pro residues" evidence="1">
    <location>
        <begin position="1"/>
        <end position="11"/>
    </location>
</feature>
<name>A0A6A3AWE8_HIBSY</name>
<feature type="compositionally biased region" description="Basic residues" evidence="1">
    <location>
        <begin position="37"/>
        <end position="53"/>
    </location>
</feature>
<feature type="compositionally biased region" description="Basic and acidic residues" evidence="1">
    <location>
        <begin position="26"/>
        <end position="36"/>
    </location>
</feature>
<proteinExistence type="predicted"/>
<evidence type="ECO:0000256" key="1">
    <source>
        <dbReference type="SAM" id="MobiDB-lite"/>
    </source>
</evidence>
<dbReference type="PANTHER" id="PTHR34660:SF9">
    <property type="entry name" value="DNA BINDING PROTEIN"/>
    <property type="match status" value="1"/>
</dbReference>
<accession>A0A6A3AWE8</accession>
<feature type="compositionally biased region" description="Polar residues" evidence="1">
    <location>
        <begin position="116"/>
        <end position="127"/>
    </location>
</feature>
<protein>
    <submittedName>
        <fullName evidence="2">Uncharacterized protein</fullName>
    </submittedName>
</protein>
<feature type="compositionally biased region" description="Basic and acidic residues" evidence="1">
    <location>
        <begin position="89"/>
        <end position="112"/>
    </location>
</feature>
<gene>
    <name evidence="2" type="ORF">F3Y22_tig00110387pilonHSYRG00947</name>
</gene>
<dbReference type="PANTHER" id="PTHR34660">
    <property type="entry name" value="MYB-LIKE PROTEIN X"/>
    <property type="match status" value="1"/>
</dbReference>
<feature type="region of interest" description="Disordered" evidence="1">
    <location>
        <begin position="1"/>
        <end position="20"/>
    </location>
</feature>
<dbReference type="AlphaFoldDB" id="A0A6A3AWE8"/>
<reference evidence="2" key="1">
    <citation type="submission" date="2019-09" db="EMBL/GenBank/DDBJ databases">
        <title>Draft genome information of white flower Hibiscus syriacus.</title>
        <authorList>
            <person name="Kim Y.-M."/>
        </authorList>
    </citation>
    <scope>NUCLEOTIDE SEQUENCE [LARGE SCALE GENOMIC DNA]</scope>
    <source>
        <strain evidence="2">YM2019G1</strain>
    </source>
</reference>